<keyword evidence="2" id="KW-0472">Membrane</keyword>
<sequence>MNSPMQGHNHGGKNHLLGMLGIFAVILVVLLAAGRSFGEALPLAALLACPLMMIGMMFMMRGDDGHQHGEDPATGHPHDHDHTTQTASQGPVSDPATTSAVRENAPTQRQRL</sequence>
<feature type="transmembrane region" description="Helical" evidence="2">
    <location>
        <begin position="40"/>
        <end position="59"/>
    </location>
</feature>
<evidence type="ECO:0000256" key="2">
    <source>
        <dbReference type="SAM" id="Phobius"/>
    </source>
</evidence>
<dbReference type="Pfam" id="PF11666">
    <property type="entry name" value="DUF2933"/>
    <property type="match status" value="1"/>
</dbReference>
<reference evidence="3" key="1">
    <citation type="submission" date="2016-10" db="EMBL/GenBank/DDBJ databases">
        <title>Sequence of Gallionella enrichment culture.</title>
        <authorList>
            <person name="Poehlein A."/>
            <person name="Muehling M."/>
            <person name="Daniel R."/>
        </authorList>
    </citation>
    <scope>NUCLEOTIDE SEQUENCE</scope>
</reference>
<feature type="transmembrane region" description="Helical" evidence="2">
    <location>
        <begin position="16"/>
        <end position="34"/>
    </location>
</feature>
<keyword evidence="2" id="KW-1133">Transmembrane helix</keyword>
<dbReference type="AlphaFoldDB" id="A0A1J5QXA8"/>
<evidence type="ECO:0008006" key="4">
    <source>
        <dbReference type="Google" id="ProtNLM"/>
    </source>
</evidence>
<feature type="compositionally biased region" description="Basic and acidic residues" evidence="1">
    <location>
        <begin position="62"/>
        <end position="83"/>
    </location>
</feature>
<dbReference type="EMBL" id="MLJW01000619">
    <property type="protein sequence ID" value="OIQ84412.1"/>
    <property type="molecule type" value="Genomic_DNA"/>
</dbReference>
<feature type="compositionally biased region" description="Polar residues" evidence="1">
    <location>
        <begin position="84"/>
        <end position="112"/>
    </location>
</feature>
<comment type="caution">
    <text evidence="3">The sequence shown here is derived from an EMBL/GenBank/DDBJ whole genome shotgun (WGS) entry which is preliminary data.</text>
</comment>
<name>A0A1J5QXA8_9ZZZZ</name>
<protein>
    <recommendedName>
        <fullName evidence="4">DUF2933 domain-containing protein</fullName>
    </recommendedName>
</protein>
<evidence type="ECO:0000313" key="3">
    <source>
        <dbReference type="EMBL" id="OIQ84412.1"/>
    </source>
</evidence>
<gene>
    <name evidence="3" type="ORF">GALL_337550</name>
</gene>
<evidence type="ECO:0000256" key="1">
    <source>
        <dbReference type="SAM" id="MobiDB-lite"/>
    </source>
</evidence>
<keyword evidence="2" id="KW-0812">Transmembrane</keyword>
<accession>A0A1J5QXA8</accession>
<organism evidence="3">
    <name type="scientific">mine drainage metagenome</name>
    <dbReference type="NCBI Taxonomy" id="410659"/>
    <lineage>
        <taxon>unclassified sequences</taxon>
        <taxon>metagenomes</taxon>
        <taxon>ecological metagenomes</taxon>
    </lineage>
</organism>
<proteinExistence type="predicted"/>
<feature type="region of interest" description="Disordered" evidence="1">
    <location>
        <begin position="62"/>
        <end position="112"/>
    </location>
</feature>
<dbReference type="InterPro" id="IPR021682">
    <property type="entry name" value="DUF2933"/>
</dbReference>